<evidence type="ECO:0000256" key="4">
    <source>
        <dbReference type="ARBA" id="ARBA00022723"/>
    </source>
</evidence>
<dbReference type="SFLD" id="SFLDG01138">
    <property type="entry name" value="C1.6.2:_Deoxy-d-mannose-octulo"/>
    <property type="match status" value="1"/>
</dbReference>
<dbReference type="PANTHER" id="PTHR21485:SF3">
    <property type="entry name" value="N-ACYLNEURAMINATE CYTIDYLYLTRANSFERASE"/>
    <property type="match status" value="1"/>
</dbReference>
<dbReference type="SUPFAM" id="SSF56784">
    <property type="entry name" value="HAD-like"/>
    <property type="match status" value="1"/>
</dbReference>
<dbReference type="STRING" id="1220578.FPE01S_05_00300"/>
<dbReference type="InterPro" id="IPR050793">
    <property type="entry name" value="CMP-NeuNAc_synthase"/>
</dbReference>
<keyword evidence="5" id="KW-0378">Hydrolase</keyword>
<dbReference type="Proteomes" id="UP000033121">
    <property type="component" value="Unassembled WGS sequence"/>
</dbReference>
<organism evidence="8 9">
    <name type="scientific">Flavihumibacter petaseus NBRC 106054</name>
    <dbReference type="NCBI Taxonomy" id="1220578"/>
    <lineage>
        <taxon>Bacteria</taxon>
        <taxon>Pseudomonadati</taxon>
        <taxon>Bacteroidota</taxon>
        <taxon>Chitinophagia</taxon>
        <taxon>Chitinophagales</taxon>
        <taxon>Chitinophagaceae</taxon>
        <taxon>Flavihumibacter</taxon>
    </lineage>
</organism>
<dbReference type="PANTHER" id="PTHR21485">
    <property type="entry name" value="HAD SUPERFAMILY MEMBERS CMAS AND KDSC"/>
    <property type="match status" value="1"/>
</dbReference>
<feature type="binding site" evidence="7">
    <location>
        <position position="14"/>
    </location>
    <ligand>
        <name>Mg(2+)</name>
        <dbReference type="ChEBI" id="CHEBI:18420"/>
    </ligand>
</feature>
<dbReference type="NCBIfam" id="TIGR01670">
    <property type="entry name" value="KdsC-phosphatas"/>
    <property type="match status" value="1"/>
</dbReference>
<keyword evidence="9" id="KW-1185">Reference proteome</keyword>
<dbReference type="GO" id="GO:0008781">
    <property type="term" value="F:N-acylneuraminate cytidylyltransferase activity"/>
    <property type="evidence" value="ECO:0007669"/>
    <property type="project" value="TreeGrafter"/>
</dbReference>
<dbReference type="InterPro" id="IPR023214">
    <property type="entry name" value="HAD_sf"/>
</dbReference>
<feature type="binding site" evidence="7">
    <location>
        <position position="107"/>
    </location>
    <ligand>
        <name>Mg(2+)</name>
        <dbReference type="ChEBI" id="CHEBI:18420"/>
    </ligand>
</feature>
<accession>A0A0E9N697</accession>
<evidence type="ECO:0000256" key="1">
    <source>
        <dbReference type="ARBA" id="ARBA00001946"/>
    </source>
</evidence>
<dbReference type="OrthoDB" id="9805604at2"/>
<dbReference type="Gene3D" id="3.40.50.1000">
    <property type="entry name" value="HAD superfamily/HAD-like"/>
    <property type="match status" value="1"/>
</dbReference>
<dbReference type="GO" id="GO:0046872">
    <property type="term" value="F:metal ion binding"/>
    <property type="evidence" value="ECO:0007669"/>
    <property type="project" value="UniProtKB-KW"/>
</dbReference>
<keyword evidence="4 7" id="KW-0479">Metal-binding</keyword>
<dbReference type="RefSeq" id="WP_046371354.1">
    <property type="nucleotide sequence ID" value="NZ_BBWV01000005.1"/>
</dbReference>
<dbReference type="Pfam" id="PF08282">
    <property type="entry name" value="Hydrolase_3"/>
    <property type="match status" value="1"/>
</dbReference>
<feature type="binding site" evidence="7">
    <location>
        <position position="16"/>
    </location>
    <ligand>
        <name>substrate</name>
    </ligand>
</feature>
<dbReference type="AlphaFoldDB" id="A0A0E9N697"/>
<dbReference type="InterPro" id="IPR036412">
    <property type="entry name" value="HAD-like_sf"/>
</dbReference>
<comment type="similarity">
    <text evidence="2">Belongs to the KdsC family.</text>
</comment>
<protein>
    <submittedName>
        <fullName evidence="8">3-deoxy-D-manno-octulosonate 8-phosphate phosphatase</fullName>
    </submittedName>
</protein>
<dbReference type="SFLD" id="SFLDG01136">
    <property type="entry name" value="C1.6:_Phosphoserine_Phosphatas"/>
    <property type="match status" value="1"/>
</dbReference>
<name>A0A0E9N697_9BACT</name>
<comment type="cofactor">
    <cofactor evidence="1 7">
        <name>Mg(2+)</name>
        <dbReference type="ChEBI" id="CHEBI:18420"/>
    </cofactor>
</comment>
<dbReference type="GO" id="GO:0016788">
    <property type="term" value="F:hydrolase activity, acting on ester bonds"/>
    <property type="evidence" value="ECO:0007669"/>
    <property type="project" value="InterPro"/>
</dbReference>
<reference evidence="8 9" key="1">
    <citation type="submission" date="2015-04" db="EMBL/GenBank/DDBJ databases">
        <title>Whole genome shotgun sequence of Flavihumibacter petaseus NBRC 106054.</title>
        <authorList>
            <person name="Miyazawa S."/>
            <person name="Hosoyama A."/>
            <person name="Hashimoto M."/>
            <person name="Noguchi M."/>
            <person name="Tsuchikane K."/>
            <person name="Ohji S."/>
            <person name="Yamazoe A."/>
            <person name="Ichikawa N."/>
            <person name="Kimura A."/>
            <person name="Fujita N."/>
        </authorList>
    </citation>
    <scope>NUCLEOTIDE SEQUENCE [LARGE SCALE GENOMIC DNA]</scope>
    <source>
        <strain evidence="8 9">NBRC 106054</strain>
    </source>
</reference>
<evidence type="ECO:0000256" key="6">
    <source>
        <dbReference type="ARBA" id="ARBA00022842"/>
    </source>
</evidence>
<comment type="subunit">
    <text evidence="3">Homotetramer.</text>
</comment>
<evidence type="ECO:0000256" key="3">
    <source>
        <dbReference type="ARBA" id="ARBA00011881"/>
    </source>
</evidence>
<evidence type="ECO:0000313" key="8">
    <source>
        <dbReference type="EMBL" id="GAO45333.1"/>
    </source>
</evidence>
<dbReference type="SFLD" id="SFLDS00003">
    <property type="entry name" value="Haloacid_Dehalogenase"/>
    <property type="match status" value="1"/>
</dbReference>
<comment type="caution">
    <text evidence="8">The sequence shown here is derived from an EMBL/GenBank/DDBJ whole genome shotgun (WGS) entry which is preliminary data.</text>
</comment>
<evidence type="ECO:0000256" key="2">
    <source>
        <dbReference type="ARBA" id="ARBA00005893"/>
    </source>
</evidence>
<dbReference type="EMBL" id="BBWV01000005">
    <property type="protein sequence ID" value="GAO45333.1"/>
    <property type="molecule type" value="Genomic_DNA"/>
</dbReference>
<keyword evidence="6 7" id="KW-0460">Magnesium</keyword>
<evidence type="ECO:0000256" key="5">
    <source>
        <dbReference type="ARBA" id="ARBA00022801"/>
    </source>
</evidence>
<dbReference type="InterPro" id="IPR010023">
    <property type="entry name" value="KdsC_fam"/>
</dbReference>
<evidence type="ECO:0000313" key="9">
    <source>
        <dbReference type="Proteomes" id="UP000033121"/>
    </source>
</evidence>
<proteinExistence type="inferred from homology"/>
<dbReference type="PIRSF" id="PIRSF006118">
    <property type="entry name" value="KDO8-P_Ptase"/>
    <property type="match status" value="1"/>
</dbReference>
<sequence>MLQQFREITTFVFDVDGVLTDGGLWLFDDGQQVRRMHIKDGYALQLAVKRGYRVMVISGAKSEAVRLRLTRLGITEVHMGVENKLALLQEYRKANNLVWKEIMYMGDDVPDIEVMMEAGIACAPADAAPEIRKIAAYISPLNGGYGCVRQIIEKVMKLRGDWTQDTSVPSK</sequence>
<dbReference type="FunFam" id="3.40.50.1000:FF:000029">
    <property type="entry name" value="3-deoxy-D-manno-octulosonate 8-phosphate phosphatase KdsC"/>
    <property type="match status" value="1"/>
</dbReference>
<evidence type="ECO:0000256" key="7">
    <source>
        <dbReference type="PIRSR" id="PIRSR006118-2"/>
    </source>
</evidence>
<gene>
    <name evidence="8" type="primary">kdsC</name>
    <name evidence="8" type="ORF">FPE01S_05_00300</name>
</gene>